<keyword evidence="5" id="KW-0413">Isomerase</keyword>
<comment type="caution">
    <text evidence="5">The sequence shown here is derived from an EMBL/GenBank/DDBJ whole genome shotgun (WGS) entry which is preliminary data.</text>
</comment>
<keyword evidence="3" id="KW-0732">Signal</keyword>
<accession>A0A366FS98</accession>
<dbReference type="PANTHER" id="PTHR13887:SF56">
    <property type="entry name" value="THIOREDOXIN-LIKE REDUCTASE RV2466C"/>
    <property type="match status" value="1"/>
</dbReference>
<evidence type="ECO:0000313" key="5">
    <source>
        <dbReference type="EMBL" id="RBP17553.1"/>
    </source>
</evidence>
<proteinExistence type="inferred from homology"/>
<feature type="domain" description="Thioredoxin" evidence="4">
    <location>
        <begin position="10"/>
        <end position="214"/>
    </location>
</feature>
<dbReference type="Pfam" id="PF13462">
    <property type="entry name" value="Thioredoxin_4"/>
    <property type="match status" value="1"/>
</dbReference>
<dbReference type="RefSeq" id="WP_170153006.1">
    <property type="nucleotide sequence ID" value="NZ_QNRK01000002.1"/>
</dbReference>
<dbReference type="EMBL" id="QNRK01000002">
    <property type="protein sequence ID" value="RBP17553.1"/>
    <property type="molecule type" value="Genomic_DNA"/>
</dbReference>
<keyword evidence="6" id="KW-1185">Reference proteome</keyword>
<evidence type="ECO:0000313" key="6">
    <source>
        <dbReference type="Proteomes" id="UP000253529"/>
    </source>
</evidence>
<dbReference type="SUPFAM" id="SSF52833">
    <property type="entry name" value="Thioredoxin-like"/>
    <property type="match status" value="1"/>
</dbReference>
<reference evidence="5 6" key="1">
    <citation type="submission" date="2018-06" db="EMBL/GenBank/DDBJ databases">
        <title>Genomic Encyclopedia of Type Strains, Phase IV (KMG-IV): sequencing the most valuable type-strain genomes for metagenomic binning, comparative biology and taxonomic classification.</title>
        <authorList>
            <person name="Goeker M."/>
        </authorList>
    </citation>
    <scope>NUCLEOTIDE SEQUENCE [LARGE SCALE GENOMIC DNA]</scope>
    <source>
        <strain evidence="5 6">DSM 24875</strain>
    </source>
</reference>
<evidence type="ECO:0000256" key="2">
    <source>
        <dbReference type="ARBA" id="ARBA00005791"/>
    </source>
</evidence>
<dbReference type="InterPro" id="IPR012336">
    <property type="entry name" value="Thioredoxin-like_fold"/>
</dbReference>
<dbReference type="PANTHER" id="PTHR13887">
    <property type="entry name" value="GLUTATHIONE S-TRANSFERASE KAPPA"/>
    <property type="match status" value="1"/>
</dbReference>
<dbReference type="Proteomes" id="UP000253529">
    <property type="component" value="Unassembled WGS sequence"/>
</dbReference>
<name>A0A366FS98_9HYPH</name>
<comment type="function">
    <text evidence="1">May be required for disulfide bond formation in some proteins.</text>
</comment>
<dbReference type="Gene3D" id="3.40.30.10">
    <property type="entry name" value="Glutaredoxin"/>
    <property type="match status" value="1"/>
</dbReference>
<feature type="chain" id="PRO_5016967157" evidence="3">
    <location>
        <begin position="26"/>
        <end position="215"/>
    </location>
</feature>
<protein>
    <submittedName>
        <fullName evidence="5">Protein-disulfide isomerase</fullName>
    </submittedName>
</protein>
<dbReference type="AlphaFoldDB" id="A0A366FS98"/>
<dbReference type="CDD" id="cd02972">
    <property type="entry name" value="DsbA_family"/>
    <property type="match status" value="1"/>
</dbReference>
<sequence>MAFASLRRLAAAALMAAAFSASAGAADAPQPDRTVDMAKLLQPGDLKELTIGDPGGVAVVEYASLTCPHCAVFSKETLPQLKKDYIDTGKVRYVFREFSRNTLDVAAFVLARCLGDDKAFAADELLFAQQDKWAFVDKPLEPLIAAMRSTGMTKDQATQCLNNQKLADGVVAVAKRANDEVKLTGTPTFVIDGKVYGGELTFDQMKAILDPLVKK</sequence>
<comment type="similarity">
    <text evidence="2">Belongs to the thioredoxin family. DsbA subfamily.</text>
</comment>
<evidence type="ECO:0000259" key="4">
    <source>
        <dbReference type="PROSITE" id="PS51352"/>
    </source>
</evidence>
<evidence type="ECO:0000256" key="3">
    <source>
        <dbReference type="SAM" id="SignalP"/>
    </source>
</evidence>
<dbReference type="InterPro" id="IPR036249">
    <property type="entry name" value="Thioredoxin-like_sf"/>
</dbReference>
<dbReference type="InterPro" id="IPR013766">
    <property type="entry name" value="Thioredoxin_domain"/>
</dbReference>
<feature type="signal peptide" evidence="3">
    <location>
        <begin position="1"/>
        <end position="25"/>
    </location>
</feature>
<dbReference type="PROSITE" id="PS51352">
    <property type="entry name" value="THIOREDOXIN_2"/>
    <property type="match status" value="1"/>
</dbReference>
<gene>
    <name evidence="5" type="ORF">DFR50_10244</name>
</gene>
<evidence type="ECO:0000256" key="1">
    <source>
        <dbReference type="ARBA" id="ARBA00003565"/>
    </source>
</evidence>
<dbReference type="GO" id="GO:0016853">
    <property type="term" value="F:isomerase activity"/>
    <property type="evidence" value="ECO:0007669"/>
    <property type="project" value="UniProtKB-KW"/>
</dbReference>
<organism evidence="5 6">
    <name type="scientific">Roseiarcus fermentans</name>
    <dbReference type="NCBI Taxonomy" id="1473586"/>
    <lineage>
        <taxon>Bacteria</taxon>
        <taxon>Pseudomonadati</taxon>
        <taxon>Pseudomonadota</taxon>
        <taxon>Alphaproteobacteria</taxon>
        <taxon>Hyphomicrobiales</taxon>
        <taxon>Roseiarcaceae</taxon>
        <taxon>Roseiarcus</taxon>
    </lineage>
</organism>